<comment type="caution">
    <text evidence="1">The sequence shown here is derived from an EMBL/GenBank/DDBJ whole genome shotgun (WGS) entry which is preliminary data.</text>
</comment>
<sequence>MSNESVEYDGDTRKVAAFNAIFESSGPVESRVHCHYIDSKRQTTAASIKMSPNLVLSSSKESTTGGHDVFFQPAVYVEVQSSKKFDILFQQDQQNRPTRRHGCRLFGAAISSR</sequence>
<dbReference type="InParanoid" id="G4U201"/>
<organism evidence="1 2">
    <name type="scientific">Serendipita indica (strain DSM 11827)</name>
    <name type="common">Root endophyte fungus</name>
    <name type="synonym">Piriformospora indica</name>
    <dbReference type="NCBI Taxonomy" id="1109443"/>
    <lineage>
        <taxon>Eukaryota</taxon>
        <taxon>Fungi</taxon>
        <taxon>Dikarya</taxon>
        <taxon>Basidiomycota</taxon>
        <taxon>Agaricomycotina</taxon>
        <taxon>Agaricomycetes</taxon>
        <taxon>Sebacinales</taxon>
        <taxon>Serendipitaceae</taxon>
        <taxon>Serendipita</taxon>
    </lineage>
</organism>
<protein>
    <submittedName>
        <fullName evidence="1">Uncharacterized protein</fullName>
    </submittedName>
</protein>
<dbReference type="HOGENOM" id="CLU_162843_0_0_1"/>
<reference evidence="1 2" key="1">
    <citation type="journal article" date="2011" name="PLoS Pathog.">
        <title>Endophytic Life Strategies Decoded by Genome and Transcriptome Analyses of the Mutualistic Root Symbiont Piriformospora indica.</title>
        <authorList>
            <person name="Zuccaro A."/>
            <person name="Lahrmann U."/>
            <person name="Guldener U."/>
            <person name="Langen G."/>
            <person name="Pfiffi S."/>
            <person name="Biedenkopf D."/>
            <person name="Wong P."/>
            <person name="Samans B."/>
            <person name="Grimm C."/>
            <person name="Basiewicz M."/>
            <person name="Murat C."/>
            <person name="Martin F."/>
            <person name="Kogel K.H."/>
        </authorList>
    </citation>
    <scope>NUCLEOTIDE SEQUENCE [LARGE SCALE GENOMIC DNA]</scope>
    <source>
        <strain evidence="1 2">DSM 11827</strain>
    </source>
</reference>
<gene>
    <name evidence="1" type="ORF">PIIN_11571</name>
</gene>
<evidence type="ECO:0000313" key="1">
    <source>
        <dbReference type="EMBL" id="CCA77594.1"/>
    </source>
</evidence>
<dbReference type="AlphaFoldDB" id="G4U201"/>
<name>G4U201_SERID</name>
<proteinExistence type="predicted"/>
<evidence type="ECO:0000313" key="2">
    <source>
        <dbReference type="Proteomes" id="UP000007148"/>
    </source>
</evidence>
<dbReference type="EMBL" id="CAFZ01001762">
    <property type="protein sequence ID" value="CCA77594.1"/>
    <property type="molecule type" value="Genomic_DNA"/>
</dbReference>
<keyword evidence="2" id="KW-1185">Reference proteome</keyword>
<accession>G4U201</accession>
<dbReference type="Proteomes" id="UP000007148">
    <property type="component" value="Unassembled WGS sequence"/>
</dbReference>